<dbReference type="EMBL" id="APND01000001">
    <property type="protein sequence ID" value="MES1928049.1"/>
    <property type="molecule type" value="Genomic_DNA"/>
</dbReference>
<name>A0ABV2AWM9_9GAMM</name>
<keyword evidence="2" id="KW-0472">Membrane</keyword>
<dbReference type="Proteomes" id="UP001460888">
    <property type="component" value="Unassembled WGS sequence"/>
</dbReference>
<protein>
    <submittedName>
        <fullName evidence="3">Uncharacterized protein</fullName>
    </submittedName>
</protein>
<evidence type="ECO:0000256" key="1">
    <source>
        <dbReference type="SAM" id="MobiDB-lite"/>
    </source>
</evidence>
<proteinExistence type="predicted"/>
<feature type="transmembrane region" description="Helical" evidence="2">
    <location>
        <begin position="12"/>
        <end position="33"/>
    </location>
</feature>
<evidence type="ECO:0000313" key="3">
    <source>
        <dbReference type="EMBL" id="MES1928049.1"/>
    </source>
</evidence>
<sequence length="110" mass="12215">MGAYKKEAVMTVGFFVAYLLMAHTAPWAILLGIDDSVRMFGYPVHYFIAIFLGWFGVLAVSIAWNICADRLEEEIERENDAATADNRCGRPATTGYAERDTQDSSTGRAQ</sequence>
<keyword evidence="2" id="KW-1133">Transmembrane helix</keyword>
<feature type="transmembrane region" description="Helical" evidence="2">
    <location>
        <begin position="45"/>
        <end position="67"/>
    </location>
</feature>
<keyword evidence="4" id="KW-1185">Reference proteome</keyword>
<feature type="region of interest" description="Disordered" evidence="1">
    <location>
        <begin position="77"/>
        <end position="110"/>
    </location>
</feature>
<organism evidence="3 4">
    <name type="scientific">Salinisphaera dokdonensis CL-ES53</name>
    <dbReference type="NCBI Taxonomy" id="1304272"/>
    <lineage>
        <taxon>Bacteria</taxon>
        <taxon>Pseudomonadati</taxon>
        <taxon>Pseudomonadota</taxon>
        <taxon>Gammaproteobacteria</taxon>
        <taxon>Salinisphaerales</taxon>
        <taxon>Salinisphaeraceae</taxon>
        <taxon>Salinisphaera</taxon>
    </lineage>
</organism>
<evidence type="ECO:0000313" key="4">
    <source>
        <dbReference type="Proteomes" id="UP001460888"/>
    </source>
</evidence>
<dbReference type="RefSeq" id="WP_353108882.1">
    <property type="nucleotide sequence ID" value="NZ_APND01000001.1"/>
</dbReference>
<reference evidence="3 4" key="1">
    <citation type="submission" date="2013-03" db="EMBL/GenBank/DDBJ databases">
        <title>Salinisphaera dokdonensis CL-ES53 Genome Sequencing.</title>
        <authorList>
            <person name="Li C."/>
            <person name="Lai Q."/>
            <person name="Shao Z."/>
        </authorList>
    </citation>
    <scope>NUCLEOTIDE SEQUENCE [LARGE SCALE GENOMIC DNA]</scope>
    <source>
        <strain evidence="3 4">CL-ES53</strain>
    </source>
</reference>
<evidence type="ECO:0000256" key="2">
    <source>
        <dbReference type="SAM" id="Phobius"/>
    </source>
</evidence>
<gene>
    <name evidence="3" type="ORF">SADO_02300</name>
</gene>
<comment type="caution">
    <text evidence="3">The sequence shown here is derived from an EMBL/GenBank/DDBJ whole genome shotgun (WGS) entry which is preliminary data.</text>
</comment>
<accession>A0ABV2AWM9</accession>
<keyword evidence="2" id="KW-0812">Transmembrane</keyword>